<evidence type="ECO:0000313" key="3">
    <source>
        <dbReference type="Proteomes" id="UP000624244"/>
    </source>
</evidence>
<dbReference type="EMBL" id="WNKQ01000006">
    <property type="protein sequence ID" value="KAF5851011.1"/>
    <property type="molecule type" value="Genomic_DNA"/>
</dbReference>
<evidence type="ECO:0000313" key="2">
    <source>
        <dbReference type="EMBL" id="KAF5851011.1"/>
    </source>
</evidence>
<dbReference type="GO" id="GO:0016491">
    <property type="term" value="F:oxidoreductase activity"/>
    <property type="evidence" value="ECO:0007669"/>
    <property type="project" value="UniProtKB-KW"/>
</dbReference>
<protein>
    <submittedName>
        <fullName evidence="2">Uncharacterized protein</fullName>
    </submittedName>
</protein>
<gene>
    <name evidence="2" type="ORF">GGP41_010724</name>
</gene>
<organism evidence="2 3">
    <name type="scientific">Cochliobolus sativus</name>
    <name type="common">Common root rot and spot blotch fungus</name>
    <name type="synonym">Bipolaris sorokiniana</name>
    <dbReference type="NCBI Taxonomy" id="45130"/>
    <lineage>
        <taxon>Eukaryota</taxon>
        <taxon>Fungi</taxon>
        <taxon>Dikarya</taxon>
        <taxon>Ascomycota</taxon>
        <taxon>Pezizomycotina</taxon>
        <taxon>Dothideomycetes</taxon>
        <taxon>Pleosporomycetidae</taxon>
        <taxon>Pleosporales</taxon>
        <taxon>Pleosporineae</taxon>
        <taxon>Pleosporaceae</taxon>
        <taxon>Bipolaris</taxon>
    </lineage>
</organism>
<dbReference type="PANTHER" id="PTHR43157:SF31">
    <property type="entry name" value="PHOSPHATIDYLINOSITOL-GLYCAN BIOSYNTHESIS CLASS F PROTEIN"/>
    <property type="match status" value="1"/>
</dbReference>
<sequence length="337" mass="36798">MTSHTHFDRDTKASEVADAFSAQIKDRVVVVTGISRLGLGGAIALAFAKHKPGMLILASRTQSKMDEVAADIKAVNADLDVKTVLVDLLSQTAVRQAAEEIKSHTSRIDILVNNAALNIYERKHTPENIEYQLAANHIGPFILTNLLLDCFLEAATSSPPGATRVINMTSDGHRASPFRFHDYNCEGKPVPPEEADTLAEWPPEVQKPNGGYLGFLAYGQSKTANILFSVELNKRLAQRGIASYSVHPGNIITELGRDMQEDLAKKVPDIMRAKYLKPSIEEGASTTMVAALDPALTCAKGVFLEDCQLSFARPYAVDPVNAERLWVLSEKLVGQKF</sequence>
<dbReference type="Gene3D" id="3.40.50.720">
    <property type="entry name" value="NAD(P)-binding Rossmann-like Domain"/>
    <property type="match status" value="1"/>
</dbReference>
<comment type="caution">
    <text evidence="2">The sequence shown here is derived from an EMBL/GenBank/DDBJ whole genome shotgun (WGS) entry which is preliminary data.</text>
</comment>
<evidence type="ECO:0000256" key="1">
    <source>
        <dbReference type="ARBA" id="ARBA00023002"/>
    </source>
</evidence>
<accession>A0A8H6DWG5</accession>
<dbReference type="InterPro" id="IPR036291">
    <property type="entry name" value="NAD(P)-bd_dom_sf"/>
</dbReference>
<dbReference type="Proteomes" id="UP000624244">
    <property type="component" value="Unassembled WGS sequence"/>
</dbReference>
<dbReference type="Pfam" id="PF00106">
    <property type="entry name" value="adh_short"/>
    <property type="match status" value="1"/>
</dbReference>
<keyword evidence="1" id="KW-0560">Oxidoreductase</keyword>
<dbReference type="SUPFAM" id="SSF51735">
    <property type="entry name" value="NAD(P)-binding Rossmann-fold domains"/>
    <property type="match status" value="1"/>
</dbReference>
<dbReference type="PANTHER" id="PTHR43157">
    <property type="entry name" value="PHOSPHATIDYLINOSITOL-GLYCAN BIOSYNTHESIS CLASS F PROTEIN-RELATED"/>
    <property type="match status" value="1"/>
</dbReference>
<dbReference type="InterPro" id="IPR002347">
    <property type="entry name" value="SDR_fam"/>
</dbReference>
<name>A0A8H6DWG5_COCSA</name>
<dbReference type="PRINTS" id="PR00081">
    <property type="entry name" value="GDHRDH"/>
</dbReference>
<reference evidence="2" key="1">
    <citation type="submission" date="2019-11" db="EMBL/GenBank/DDBJ databases">
        <title>Bipolaris sorokiniana Genome sequencing.</title>
        <authorList>
            <person name="Wang H."/>
        </authorList>
    </citation>
    <scope>NUCLEOTIDE SEQUENCE</scope>
</reference>
<dbReference type="AlphaFoldDB" id="A0A8H6DWG5"/>
<proteinExistence type="predicted"/>